<dbReference type="GO" id="GO:0008270">
    <property type="term" value="F:zinc ion binding"/>
    <property type="evidence" value="ECO:0007669"/>
    <property type="project" value="UniProtKB-KW"/>
</dbReference>
<proteinExistence type="predicted"/>
<keyword evidence="5" id="KW-0472">Membrane</keyword>
<name>A0AAV3NN12_LITER</name>
<keyword evidence="8" id="KW-1185">Reference proteome</keyword>
<evidence type="ECO:0000313" key="7">
    <source>
        <dbReference type="EMBL" id="GAA0140715.1"/>
    </source>
</evidence>
<protein>
    <recommendedName>
        <fullName evidence="6">GRF-type domain-containing protein</fullName>
    </recommendedName>
</protein>
<dbReference type="AlphaFoldDB" id="A0AAV3NN12"/>
<reference evidence="7 8" key="1">
    <citation type="submission" date="2024-01" db="EMBL/GenBank/DDBJ databases">
        <title>The complete chloroplast genome sequence of Lithospermum erythrorhizon: insights into the phylogenetic relationship among Boraginaceae species and the maternal lineages of purple gromwells.</title>
        <authorList>
            <person name="Okada T."/>
            <person name="Watanabe K."/>
        </authorList>
    </citation>
    <scope>NUCLEOTIDE SEQUENCE [LARGE SCALE GENOMIC DNA]</scope>
</reference>
<accession>A0AAV3NN12</accession>
<keyword evidence="3" id="KW-0862">Zinc</keyword>
<gene>
    <name evidence="7" type="ORF">LIER_02014</name>
</gene>
<comment type="caution">
    <text evidence="7">The sequence shown here is derived from an EMBL/GenBank/DDBJ whole genome shotgun (WGS) entry which is preliminary data.</text>
</comment>
<keyword evidence="5" id="KW-0812">Transmembrane</keyword>
<evidence type="ECO:0000256" key="5">
    <source>
        <dbReference type="SAM" id="Phobius"/>
    </source>
</evidence>
<keyword evidence="2 4" id="KW-0863">Zinc-finger</keyword>
<evidence type="ECO:0000256" key="3">
    <source>
        <dbReference type="ARBA" id="ARBA00022833"/>
    </source>
</evidence>
<evidence type="ECO:0000259" key="6">
    <source>
        <dbReference type="PROSITE" id="PS51999"/>
    </source>
</evidence>
<feature type="transmembrane region" description="Helical" evidence="5">
    <location>
        <begin position="124"/>
        <end position="142"/>
    </location>
</feature>
<dbReference type="EMBL" id="BAABME010000210">
    <property type="protein sequence ID" value="GAA0140715.1"/>
    <property type="molecule type" value="Genomic_DNA"/>
</dbReference>
<dbReference type="Proteomes" id="UP001454036">
    <property type="component" value="Unassembled WGS sequence"/>
</dbReference>
<dbReference type="PROSITE" id="PS51999">
    <property type="entry name" value="ZF_GRF"/>
    <property type="match status" value="1"/>
</dbReference>
<feature type="domain" description="GRF-type" evidence="6">
    <location>
        <begin position="10"/>
        <end position="53"/>
    </location>
</feature>
<evidence type="ECO:0000256" key="1">
    <source>
        <dbReference type="ARBA" id="ARBA00022723"/>
    </source>
</evidence>
<keyword evidence="5" id="KW-1133">Transmembrane helix</keyword>
<dbReference type="InterPro" id="IPR010666">
    <property type="entry name" value="Znf_GRF"/>
</dbReference>
<keyword evidence="1" id="KW-0479">Metal-binding</keyword>
<sequence length="147" mass="17546">MEGMEKVIYCKYYAKMCIKLVSHSIENPYRVFYYCPTPRSDGGHGWMEWVDGKPSSYSPNCKNRYINRRSDCDELEKLLEFTKEQLSLCESKLNLVEMRLQLDTSNLQNKLVNENMSVKCLSKWLRWVFFVRLFFVLLIWFFCGCDS</sequence>
<organism evidence="7 8">
    <name type="scientific">Lithospermum erythrorhizon</name>
    <name type="common">Purple gromwell</name>
    <name type="synonym">Lithospermum officinale var. erythrorhizon</name>
    <dbReference type="NCBI Taxonomy" id="34254"/>
    <lineage>
        <taxon>Eukaryota</taxon>
        <taxon>Viridiplantae</taxon>
        <taxon>Streptophyta</taxon>
        <taxon>Embryophyta</taxon>
        <taxon>Tracheophyta</taxon>
        <taxon>Spermatophyta</taxon>
        <taxon>Magnoliopsida</taxon>
        <taxon>eudicotyledons</taxon>
        <taxon>Gunneridae</taxon>
        <taxon>Pentapetalae</taxon>
        <taxon>asterids</taxon>
        <taxon>lamiids</taxon>
        <taxon>Boraginales</taxon>
        <taxon>Boraginaceae</taxon>
        <taxon>Boraginoideae</taxon>
        <taxon>Lithospermeae</taxon>
        <taxon>Lithospermum</taxon>
    </lineage>
</organism>
<evidence type="ECO:0000256" key="4">
    <source>
        <dbReference type="PROSITE-ProRule" id="PRU01343"/>
    </source>
</evidence>
<evidence type="ECO:0000256" key="2">
    <source>
        <dbReference type="ARBA" id="ARBA00022771"/>
    </source>
</evidence>
<evidence type="ECO:0000313" key="8">
    <source>
        <dbReference type="Proteomes" id="UP001454036"/>
    </source>
</evidence>